<dbReference type="SUPFAM" id="SSF52540">
    <property type="entry name" value="P-loop containing nucleoside triphosphate hydrolases"/>
    <property type="match status" value="1"/>
</dbReference>
<keyword evidence="3 7" id="KW-0378">Hydrolase</keyword>
<keyword evidence="7" id="KW-0540">Nuclease</keyword>
<dbReference type="GO" id="GO:0072344">
    <property type="term" value="P:rescue of stalled ribosome"/>
    <property type="evidence" value="ECO:0007669"/>
    <property type="project" value="UniProtKB-UniRule"/>
</dbReference>
<dbReference type="PROSITE" id="PS00486">
    <property type="entry name" value="DNA_MISMATCH_REPAIR_2"/>
    <property type="match status" value="1"/>
</dbReference>
<dbReference type="HAMAP" id="MF_00092">
    <property type="entry name" value="MutS2"/>
    <property type="match status" value="1"/>
</dbReference>
<dbReference type="PANTHER" id="PTHR48466:SF2">
    <property type="entry name" value="OS10G0509000 PROTEIN"/>
    <property type="match status" value="1"/>
</dbReference>
<keyword evidence="1 7" id="KW-0699">rRNA-binding</keyword>
<feature type="region of interest" description="Disordered" evidence="9">
    <location>
        <begin position="615"/>
        <end position="641"/>
    </location>
</feature>
<gene>
    <name evidence="7" type="primary">mutS2</name>
    <name evidence="7" type="synonym">rqcU</name>
    <name evidence="11" type="ORF">BLM47_10230</name>
</gene>
<dbReference type="EC" id="3.6.4.-" evidence="7"/>
<feature type="compositionally biased region" description="Basic and acidic residues" evidence="9">
    <location>
        <begin position="627"/>
        <end position="640"/>
    </location>
</feature>
<dbReference type="Proteomes" id="UP000243688">
    <property type="component" value="Unassembled WGS sequence"/>
</dbReference>
<dbReference type="AlphaFoldDB" id="A0A2A6DZ90"/>
<dbReference type="SMART" id="SM00533">
    <property type="entry name" value="MUTSd"/>
    <property type="match status" value="1"/>
</dbReference>
<dbReference type="InterPro" id="IPR000432">
    <property type="entry name" value="DNA_mismatch_repair_MutS_C"/>
</dbReference>
<dbReference type="InterPro" id="IPR036063">
    <property type="entry name" value="Smr_dom_sf"/>
</dbReference>
<dbReference type="GO" id="GO:0019843">
    <property type="term" value="F:rRNA binding"/>
    <property type="evidence" value="ECO:0007669"/>
    <property type="project" value="UniProtKB-UniRule"/>
</dbReference>
<dbReference type="SMART" id="SM00463">
    <property type="entry name" value="SMR"/>
    <property type="match status" value="1"/>
</dbReference>
<dbReference type="Pfam" id="PF01713">
    <property type="entry name" value="Smr"/>
    <property type="match status" value="1"/>
</dbReference>
<reference evidence="11 12" key="1">
    <citation type="submission" date="2016-12" db="EMBL/GenBank/DDBJ databases">
        <title>Candidatus Reconcilibacillus cellulovorans genome.</title>
        <authorList>
            <person name="Kolinko S."/>
            <person name="Wu Y.-W."/>
            <person name="Tachea F."/>
            <person name="Denzel E."/>
            <person name="Hiras J."/>
            <person name="Baecker N."/>
            <person name="Chan L.J."/>
            <person name="Eichorst S.A."/>
            <person name="Frey D."/>
            <person name="Adams P.D."/>
            <person name="Pray T."/>
            <person name="Tanjore D."/>
            <person name="Petzold C.J."/>
            <person name="Gladden J.M."/>
            <person name="Simmons B.A."/>
            <person name="Singer S.W."/>
        </authorList>
    </citation>
    <scope>NUCLEOTIDE SEQUENCE [LARGE SCALE GENOMIC DNA]</scope>
    <source>
        <strain evidence="11">JTherm</strain>
    </source>
</reference>
<keyword evidence="7 11" id="KW-0255">Endonuclease</keyword>
<dbReference type="InterPro" id="IPR046893">
    <property type="entry name" value="MSSS"/>
</dbReference>
<evidence type="ECO:0000256" key="7">
    <source>
        <dbReference type="HAMAP-Rule" id="MF_00092"/>
    </source>
</evidence>
<dbReference type="GO" id="GO:0005524">
    <property type="term" value="F:ATP binding"/>
    <property type="evidence" value="ECO:0007669"/>
    <property type="project" value="UniProtKB-UniRule"/>
</dbReference>
<dbReference type="InterPro" id="IPR045076">
    <property type="entry name" value="MutS"/>
</dbReference>
<dbReference type="GO" id="GO:0030983">
    <property type="term" value="F:mismatched DNA binding"/>
    <property type="evidence" value="ECO:0007669"/>
    <property type="project" value="InterPro"/>
</dbReference>
<evidence type="ECO:0000313" key="12">
    <source>
        <dbReference type="Proteomes" id="UP000243688"/>
    </source>
</evidence>
<dbReference type="GO" id="GO:0006298">
    <property type="term" value="P:mismatch repair"/>
    <property type="evidence" value="ECO:0007669"/>
    <property type="project" value="InterPro"/>
</dbReference>
<dbReference type="Pfam" id="PF00488">
    <property type="entry name" value="MutS_V"/>
    <property type="match status" value="1"/>
</dbReference>
<feature type="coiled-coil region" evidence="8">
    <location>
        <begin position="146"/>
        <end position="173"/>
    </location>
</feature>
<feature type="coiled-coil region" evidence="8">
    <location>
        <begin position="522"/>
        <end position="603"/>
    </location>
</feature>
<dbReference type="SUPFAM" id="SSF48334">
    <property type="entry name" value="DNA repair protein MutS, domain III"/>
    <property type="match status" value="1"/>
</dbReference>
<dbReference type="GO" id="GO:0140664">
    <property type="term" value="F:ATP-dependent DNA damage sensor activity"/>
    <property type="evidence" value="ECO:0007669"/>
    <property type="project" value="InterPro"/>
</dbReference>
<evidence type="ECO:0000256" key="8">
    <source>
        <dbReference type="SAM" id="Coils"/>
    </source>
</evidence>
<evidence type="ECO:0000313" key="11">
    <source>
        <dbReference type="EMBL" id="PDO09869.1"/>
    </source>
</evidence>
<organism evidence="11 12">
    <name type="scientific">Candidatus Reconcilbacillus cellulovorans</name>
    <dbReference type="NCBI Taxonomy" id="1906605"/>
    <lineage>
        <taxon>Bacteria</taxon>
        <taxon>Bacillati</taxon>
        <taxon>Bacillota</taxon>
        <taxon>Bacilli</taxon>
        <taxon>Bacillales</taxon>
        <taxon>Paenibacillaceae</taxon>
        <taxon>Candidatus Reconcilbacillus</taxon>
    </lineage>
</organism>
<comment type="subunit">
    <text evidence="7">Homodimer. Binds to stalled ribosomes, contacting rRNA.</text>
</comment>
<keyword evidence="4 7" id="KW-0067">ATP-binding</keyword>
<evidence type="ECO:0000256" key="4">
    <source>
        <dbReference type="ARBA" id="ARBA00022840"/>
    </source>
</evidence>
<dbReference type="GO" id="GO:0016887">
    <property type="term" value="F:ATP hydrolysis activity"/>
    <property type="evidence" value="ECO:0007669"/>
    <property type="project" value="InterPro"/>
</dbReference>
<comment type="caution">
    <text evidence="11">The sequence shown here is derived from an EMBL/GenBank/DDBJ whole genome shotgun (WGS) entry which is preliminary data.</text>
</comment>
<dbReference type="GO" id="GO:0004519">
    <property type="term" value="F:endonuclease activity"/>
    <property type="evidence" value="ECO:0007669"/>
    <property type="project" value="UniProtKB-UniRule"/>
</dbReference>
<proteinExistence type="inferred from homology"/>
<comment type="function">
    <text evidence="7">Endonuclease that is involved in the suppression of homologous recombination and thus may have a key role in the control of bacterial genetic diversity.</text>
</comment>
<dbReference type="EC" id="3.1.-.-" evidence="7"/>
<comment type="function">
    <text evidence="7">Acts as a ribosome collision sensor, splitting the ribosome into its 2 subunits. Detects stalled/collided 70S ribosomes which it binds and splits by an ATP-hydrolysis driven conformational change. Acts upstream of the ribosome quality control system (RQC), a ribosome-associated complex that mediates the extraction of incompletely synthesized nascent chains from stalled ribosomes and their subsequent degradation. Probably generates substrates for RQC.</text>
</comment>
<keyword evidence="8" id="KW-0175">Coiled coil</keyword>
<dbReference type="SMART" id="SM00534">
    <property type="entry name" value="MUTSac"/>
    <property type="match status" value="1"/>
</dbReference>
<dbReference type="PANTHER" id="PTHR48466">
    <property type="entry name" value="OS10G0509000 PROTEIN-RELATED"/>
    <property type="match status" value="1"/>
</dbReference>
<dbReference type="Pfam" id="PF20297">
    <property type="entry name" value="MSSS"/>
    <property type="match status" value="1"/>
</dbReference>
<dbReference type="InterPro" id="IPR005747">
    <property type="entry name" value="MutS2"/>
</dbReference>
<dbReference type="EMBL" id="MOXJ01000025">
    <property type="protein sequence ID" value="PDO09869.1"/>
    <property type="molecule type" value="Genomic_DNA"/>
</dbReference>
<dbReference type="CDD" id="cd03280">
    <property type="entry name" value="ABC_MutS2"/>
    <property type="match status" value="1"/>
</dbReference>
<dbReference type="InterPro" id="IPR002625">
    <property type="entry name" value="Smr_dom"/>
</dbReference>
<name>A0A2A6DZ90_9BACL</name>
<evidence type="ECO:0000256" key="3">
    <source>
        <dbReference type="ARBA" id="ARBA00022801"/>
    </source>
</evidence>
<dbReference type="GO" id="GO:0043023">
    <property type="term" value="F:ribosomal large subunit binding"/>
    <property type="evidence" value="ECO:0007669"/>
    <property type="project" value="UniProtKB-UniRule"/>
</dbReference>
<keyword evidence="5 7" id="KW-0694">RNA-binding</keyword>
<evidence type="ECO:0000256" key="2">
    <source>
        <dbReference type="ARBA" id="ARBA00022741"/>
    </source>
</evidence>
<dbReference type="FunFam" id="3.40.50.300:FF:000830">
    <property type="entry name" value="Endonuclease MutS2"/>
    <property type="match status" value="1"/>
</dbReference>
<keyword evidence="2 7" id="KW-0547">Nucleotide-binding</keyword>
<sequence>MNRKTLTVLEFDRIIRMLESKTSTAMGRERAASLVPETSFDVVSRRLAETDEAFVVESRFGPAPLSGIRDVRPSLDRVRIGGVLSPEELWDIAETIAAGRRLKRFVLRVRGEVAIPSLAALAEGLPDLSDVEEPIRRSVGENGEILDGASDELAQVRREIRAAERRVRERLEQLVRSPSVVKMLQEPIVTIRNERFVLPVKAEHRASFGGIVHDQSASGATLFIEPEPVVELNNRLRELRLRERREIERVLAELSSYVRNRHHELRDGIDRLGELDFRFAKAALAREMRATLPVLNARGYLNIRKGRHPLIAADRVVPLDLELGGRFRTIVVTGPNTGGKTVVLKTVGLFCLMAASGLFVPAEEGTELAVFDGVFADIGDEQSIEQNLSTFSGHMTNVVRILNELSPNSLVLLDEIGAGTDPEEGAALAVAILDHLHRTGCRVVVTTHFGELKAYAYNRDGMVNASMEFDERTLAPTYRLLLGVPGRSMAFTVAERLGLPKPIVEQARGQVSETGRKVDAMLAALEADRLAAERGRQEAEALRREAERLREDYEAKLAEFREQKSRLLEDARRQAREIVAHARREAEAVVADLRRMAQEERAAFKEHHWIEARRRLDEAEPEPAEPPFKRESARRSRKPEVLAPGDEVRVLSLGREGVLAERAGPGQWVVRMGVLKLTVKEDDIEKIAKTASEPPVSVAVRRTRETSVRTELDVRGVGLEEAKIETDRFLDEAMMAGLSRVYVIHGKGTGVLREGLRDFLKTHGLVKSFRPGEPSEGGNGVTVVELR</sequence>
<evidence type="ECO:0000256" key="1">
    <source>
        <dbReference type="ARBA" id="ARBA00022730"/>
    </source>
</evidence>
<dbReference type="SUPFAM" id="SSF160443">
    <property type="entry name" value="SMR domain-like"/>
    <property type="match status" value="1"/>
</dbReference>
<dbReference type="GO" id="GO:0045910">
    <property type="term" value="P:negative regulation of DNA recombination"/>
    <property type="evidence" value="ECO:0007669"/>
    <property type="project" value="InterPro"/>
</dbReference>
<evidence type="ECO:0000259" key="10">
    <source>
        <dbReference type="PROSITE" id="PS50828"/>
    </source>
</evidence>
<evidence type="ECO:0000256" key="6">
    <source>
        <dbReference type="ARBA" id="ARBA00023125"/>
    </source>
</evidence>
<evidence type="ECO:0000256" key="5">
    <source>
        <dbReference type="ARBA" id="ARBA00022884"/>
    </source>
</evidence>
<dbReference type="Gene3D" id="3.40.50.300">
    <property type="entry name" value="P-loop containing nucleotide triphosphate hydrolases"/>
    <property type="match status" value="1"/>
</dbReference>
<comment type="similarity">
    <text evidence="7">Belongs to the DNA mismatch repair MutS family. MutS2 subfamily.</text>
</comment>
<dbReference type="NCBIfam" id="TIGR01069">
    <property type="entry name" value="mutS2"/>
    <property type="match status" value="1"/>
</dbReference>
<dbReference type="InterPro" id="IPR036187">
    <property type="entry name" value="DNA_mismatch_repair_MutS_sf"/>
</dbReference>
<dbReference type="InterPro" id="IPR027417">
    <property type="entry name" value="P-loop_NTPase"/>
</dbReference>
<dbReference type="Gene3D" id="3.30.1370.110">
    <property type="match status" value="1"/>
</dbReference>
<dbReference type="CDD" id="cd06503">
    <property type="entry name" value="ATP-synt_Fo_b"/>
    <property type="match status" value="1"/>
</dbReference>
<dbReference type="PROSITE" id="PS50828">
    <property type="entry name" value="SMR"/>
    <property type="match status" value="1"/>
</dbReference>
<keyword evidence="6 7" id="KW-0238">DNA-binding</keyword>
<dbReference type="PIRSF" id="PIRSF005814">
    <property type="entry name" value="MutS_YshD"/>
    <property type="match status" value="1"/>
</dbReference>
<feature type="domain" description="Smr" evidence="10">
    <location>
        <begin position="712"/>
        <end position="787"/>
    </location>
</feature>
<feature type="binding site" evidence="7">
    <location>
        <begin position="334"/>
        <end position="341"/>
    </location>
    <ligand>
        <name>ATP</name>
        <dbReference type="ChEBI" id="CHEBI:30616"/>
    </ligand>
</feature>
<accession>A0A2A6DZ90</accession>
<dbReference type="InterPro" id="IPR007696">
    <property type="entry name" value="DNA_mismatch_repair_MutS_core"/>
</dbReference>
<evidence type="ECO:0000256" key="9">
    <source>
        <dbReference type="SAM" id="MobiDB-lite"/>
    </source>
</evidence>
<protein>
    <recommendedName>
        <fullName evidence="7">Endonuclease MutS2</fullName>
        <ecNumber evidence="7">3.1.-.-</ecNumber>
    </recommendedName>
    <alternativeName>
        <fullName evidence="7">Ribosome-associated protein quality control-upstream factor</fullName>
        <shortName evidence="7">RQC-upstream factor</shortName>
        <shortName evidence="7">RqcU</shortName>
        <ecNumber evidence="7">3.6.4.-</ecNumber>
    </alternativeName>
</protein>